<dbReference type="PANTHER" id="PTHR48111:SF1">
    <property type="entry name" value="TWO-COMPONENT RESPONSE REGULATOR ORR33"/>
    <property type="match status" value="1"/>
</dbReference>
<feature type="domain" description="Response regulatory" evidence="7">
    <location>
        <begin position="3"/>
        <end position="120"/>
    </location>
</feature>
<evidence type="ECO:0000256" key="2">
    <source>
        <dbReference type="ARBA" id="ARBA00023012"/>
    </source>
</evidence>
<dbReference type="GO" id="GO:0006355">
    <property type="term" value="P:regulation of DNA-templated transcription"/>
    <property type="evidence" value="ECO:0007669"/>
    <property type="project" value="TreeGrafter"/>
</dbReference>
<accession>A0A1F7YUX8</accession>
<name>A0A1F7YUX8_9BACT</name>
<evidence type="ECO:0000259" key="7">
    <source>
        <dbReference type="PROSITE" id="PS50110"/>
    </source>
</evidence>
<evidence type="ECO:0000256" key="5">
    <source>
        <dbReference type="ARBA" id="ARBA00023163"/>
    </source>
</evidence>
<dbReference type="InterPro" id="IPR001789">
    <property type="entry name" value="Sig_transdc_resp-reg_receiver"/>
</dbReference>
<evidence type="ECO:0000256" key="3">
    <source>
        <dbReference type="ARBA" id="ARBA00023015"/>
    </source>
</evidence>
<evidence type="ECO:0000256" key="6">
    <source>
        <dbReference type="PROSITE-ProRule" id="PRU00169"/>
    </source>
</evidence>
<dbReference type="AlphaFoldDB" id="A0A1F7YUX8"/>
<evidence type="ECO:0000256" key="1">
    <source>
        <dbReference type="ARBA" id="ARBA00022553"/>
    </source>
</evidence>
<evidence type="ECO:0000313" key="9">
    <source>
        <dbReference type="Proteomes" id="UP000178870"/>
    </source>
</evidence>
<dbReference type="PROSITE" id="PS50110">
    <property type="entry name" value="RESPONSE_REGULATORY"/>
    <property type="match status" value="1"/>
</dbReference>
<dbReference type="CDD" id="cd17574">
    <property type="entry name" value="REC_OmpR"/>
    <property type="match status" value="1"/>
</dbReference>
<dbReference type="PANTHER" id="PTHR48111">
    <property type="entry name" value="REGULATOR OF RPOS"/>
    <property type="match status" value="1"/>
</dbReference>
<sequence length="133" mass="14657">MAKILLVDDDALLVRMYQKKMENDGFVVETAADGVEGLKKVLEFKPDLILLDVMMPKLNGFEMLERLKAQEATSKIPVIILSNVGASEEDIEKGFSLGAVSYLVKSGNRPNMVVAKVKEVLFGYVREVPKVAA</sequence>
<dbReference type="Gene3D" id="3.40.50.2300">
    <property type="match status" value="1"/>
</dbReference>
<dbReference type="GO" id="GO:0000976">
    <property type="term" value="F:transcription cis-regulatory region binding"/>
    <property type="evidence" value="ECO:0007669"/>
    <property type="project" value="TreeGrafter"/>
</dbReference>
<organism evidence="8 9">
    <name type="scientific">Candidatus Woesebacteria bacterium RIFCSPHIGHO2_01_FULL_44_21</name>
    <dbReference type="NCBI Taxonomy" id="1802503"/>
    <lineage>
        <taxon>Bacteria</taxon>
        <taxon>Candidatus Woeseibacteriota</taxon>
    </lineage>
</organism>
<dbReference type="Pfam" id="PF00072">
    <property type="entry name" value="Response_reg"/>
    <property type="match status" value="1"/>
</dbReference>
<keyword evidence="1 6" id="KW-0597">Phosphoprotein</keyword>
<gene>
    <name evidence="8" type="ORF">A2803_01665</name>
</gene>
<dbReference type="Proteomes" id="UP000178870">
    <property type="component" value="Unassembled WGS sequence"/>
</dbReference>
<reference evidence="8 9" key="1">
    <citation type="journal article" date="2016" name="Nat. Commun.">
        <title>Thousands of microbial genomes shed light on interconnected biogeochemical processes in an aquifer system.</title>
        <authorList>
            <person name="Anantharaman K."/>
            <person name="Brown C.T."/>
            <person name="Hug L.A."/>
            <person name="Sharon I."/>
            <person name="Castelle C.J."/>
            <person name="Probst A.J."/>
            <person name="Thomas B.C."/>
            <person name="Singh A."/>
            <person name="Wilkins M.J."/>
            <person name="Karaoz U."/>
            <person name="Brodie E.L."/>
            <person name="Williams K.H."/>
            <person name="Hubbard S.S."/>
            <person name="Banfield J.F."/>
        </authorList>
    </citation>
    <scope>NUCLEOTIDE SEQUENCE [LARGE SCALE GENOMIC DNA]</scope>
</reference>
<comment type="caution">
    <text evidence="8">The sequence shown here is derived from an EMBL/GenBank/DDBJ whole genome shotgun (WGS) entry which is preliminary data.</text>
</comment>
<keyword evidence="4" id="KW-0238">DNA-binding</keyword>
<dbReference type="SMART" id="SM00448">
    <property type="entry name" value="REC"/>
    <property type="match status" value="1"/>
</dbReference>
<dbReference type="SUPFAM" id="SSF52172">
    <property type="entry name" value="CheY-like"/>
    <property type="match status" value="1"/>
</dbReference>
<dbReference type="GO" id="GO:0032993">
    <property type="term" value="C:protein-DNA complex"/>
    <property type="evidence" value="ECO:0007669"/>
    <property type="project" value="TreeGrafter"/>
</dbReference>
<dbReference type="GO" id="GO:0005829">
    <property type="term" value="C:cytosol"/>
    <property type="evidence" value="ECO:0007669"/>
    <property type="project" value="TreeGrafter"/>
</dbReference>
<keyword evidence="3" id="KW-0805">Transcription regulation</keyword>
<protein>
    <recommendedName>
        <fullName evidence="7">Response regulatory domain-containing protein</fullName>
    </recommendedName>
</protein>
<dbReference type="GO" id="GO:0000156">
    <property type="term" value="F:phosphorelay response regulator activity"/>
    <property type="evidence" value="ECO:0007669"/>
    <property type="project" value="TreeGrafter"/>
</dbReference>
<evidence type="ECO:0000256" key="4">
    <source>
        <dbReference type="ARBA" id="ARBA00023125"/>
    </source>
</evidence>
<keyword evidence="2" id="KW-0902">Two-component regulatory system</keyword>
<proteinExistence type="predicted"/>
<dbReference type="EMBL" id="MGGP01000029">
    <property type="protein sequence ID" value="OGM31163.1"/>
    <property type="molecule type" value="Genomic_DNA"/>
</dbReference>
<feature type="modified residue" description="4-aspartylphosphate" evidence="6">
    <location>
        <position position="52"/>
    </location>
</feature>
<keyword evidence="5" id="KW-0804">Transcription</keyword>
<dbReference type="InterPro" id="IPR011006">
    <property type="entry name" value="CheY-like_superfamily"/>
</dbReference>
<evidence type="ECO:0000313" key="8">
    <source>
        <dbReference type="EMBL" id="OGM31163.1"/>
    </source>
</evidence>
<dbReference type="InterPro" id="IPR039420">
    <property type="entry name" value="WalR-like"/>
</dbReference>